<dbReference type="EMBL" id="CAJOAZ010000637">
    <property type="protein sequence ID" value="CAF3688269.1"/>
    <property type="molecule type" value="Genomic_DNA"/>
</dbReference>
<evidence type="ECO:0000313" key="12">
    <source>
        <dbReference type="EMBL" id="CAF3688269.1"/>
    </source>
</evidence>
<evidence type="ECO:0000256" key="9">
    <source>
        <dbReference type="ARBA" id="ARBA00047597"/>
    </source>
</evidence>
<keyword evidence="4" id="KW-0800">Toxin</keyword>
<dbReference type="GO" id="GO:0003950">
    <property type="term" value="F:NAD+ poly-ADP-ribosyltransferase activity"/>
    <property type="evidence" value="ECO:0007669"/>
    <property type="project" value="TreeGrafter"/>
</dbReference>
<evidence type="ECO:0000313" key="13">
    <source>
        <dbReference type="Proteomes" id="UP000663844"/>
    </source>
</evidence>
<keyword evidence="10" id="KW-0520">NAD</keyword>
<dbReference type="EC" id="2.4.2.31" evidence="10"/>
<evidence type="ECO:0000256" key="6">
    <source>
        <dbReference type="ARBA" id="ARBA00022679"/>
    </source>
</evidence>
<keyword evidence="10" id="KW-0521">NADP</keyword>
<keyword evidence="8" id="KW-0843">Virulence</keyword>
<dbReference type="Gene3D" id="3.90.176.10">
    <property type="entry name" value="Toxin ADP-ribosyltransferase, Chain A, domain 1"/>
    <property type="match status" value="1"/>
</dbReference>
<keyword evidence="5 10" id="KW-0328">Glycosyltransferase</keyword>
<evidence type="ECO:0000256" key="1">
    <source>
        <dbReference type="ARBA" id="ARBA00004613"/>
    </source>
</evidence>
<dbReference type="GO" id="GO:0005576">
    <property type="term" value="C:extracellular region"/>
    <property type="evidence" value="ECO:0007669"/>
    <property type="project" value="UniProtKB-SubCell"/>
</dbReference>
<evidence type="ECO:0000313" key="11">
    <source>
        <dbReference type="EMBL" id="CAF0847559.1"/>
    </source>
</evidence>
<comment type="catalytic activity">
    <reaction evidence="9 10">
        <text>L-arginyl-[protein] + NAD(+) = N(omega)-(ADP-D-ribosyl)-L-arginyl-[protein] + nicotinamide + H(+)</text>
        <dbReference type="Rhea" id="RHEA:19149"/>
        <dbReference type="Rhea" id="RHEA-COMP:10532"/>
        <dbReference type="Rhea" id="RHEA-COMP:15087"/>
        <dbReference type="ChEBI" id="CHEBI:15378"/>
        <dbReference type="ChEBI" id="CHEBI:17154"/>
        <dbReference type="ChEBI" id="CHEBI:29965"/>
        <dbReference type="ChEBI" id="CHEBI:57540"/>
        <dbReference type="ChEBI" id="CHEBI:142554"/>
        <dbReference type="EC" id="2.4.2.31"/>
    </reaction>
</comment>
<dbReference type="Pfam" id="PF01129">
    <property type="entry name" value="ART"/>
    <property type="match status" value="1"/>
</dbReference>
<dbReference type="SUPFAM" id="SSF56399">
    <property type="entry name" value="ADP-ribosylation"/>
    <property type="match status" value="1"/>
</dbReference>
<protein>
    <recommendedName>
        <fullName evidence="10">NAD(P)(+)--arginine ADP-ribosyltransferase</fullName>
        <ecNumber evidence="10">2.4.2.31</ecNumber>
    </recommendedName>
    <alternativeName>
        <fullName evidence="10">Mono(ADP-ribosyl)transferase</fullName>
    </alternativeName>
</protein>
<comment type="similarity">
    <text evidence="2 10">Belongs to the Arg-specific ADP-ribosyltransferase family.</text>
</comment>
<dbReference type="PANTHER" id="PTHR10339:SF25">
    <property type="entry name" value="SECRETED EXOENZYME S"/>
    <property type="match status" value="1"/>
</dbReference>
<dbReference type="AlphaFoldDB" id="A0A818U908"/>
<sequence length="265" mass="29948">MTTNARSRNAQQRISRVLDMTQEPHEALSIISDYLETPLVPLDIAVETLAAFLPNIESHATMAREQCRDPPADGLTIEESTSIRLYSMEDGFQGTPLYVVLNGLLRSRDRSNLEPWLLYLKLFHTALSRLPSIRQVVYRGVKADVSKEYQMGKTIKWWSFSSCTTSINVLQGEEFYGRTGPRTMFVISCVSGKDIHNHSYFPAEDEILLLPEIQFNVVGCLDQGNGLHMIQLQEIKPPSSPPQPLLVPDLNKSFSSKKKKLKKLI</sequence>
<proteinExistence type="inferred from homology"/>
<dbReference type="PROSITE" id="PS51996">
    <property type="entry name" value="TR_MART"/>
    <property type="match status" value="1"/>
</dbReference>
<evidence type="ECO:0000256" key="7">
    <source>
        <dbReference type="ARBA" id="ARBA00022695"/>
    </source>
</evidence>
<evidence type="ECO:0000256" key="4">
    <source>
        <dbReference type="ARBA" id="ARBA00022656"/>
    </source>
</evidence>
<dbReference type="InterPro" id="IPR050999">
    <property type="entry name" value="ADP-ribosyltransferase_ARG"/>
</dbReference>
<organism evidence="12 13">
    <name type="scientific">Adineta steineri</name>
    <dbReference type="NCBI Taxonomy" id="433720"/>
    <lineage>
        <taxon>Eukaryota</taxon>
        <taxon>Metazoa</taxon>
        <taxon>Spiralia</taxon>
        <taxon>Gnathifera</taxon>
        <taxon>Rotifera</taxon>
        <taxon>Eurotatoria</taxon>
        <taxon>Bdelloidea</taxon>
        <taxon>Adinetida</taxon>
        <taxon>Adinetidae</taxon>
        <taxon>Adineta</taxon>
    </lineage>
</organism>
<keyword evidence="6 10" id="KW-0808">Transferase</keyword>
<dbReference type="Proteomes" id="UP000663845">
    <property type="component" value="Unassembled WGS sequence"/>
</dbReference>
<dbReference type="InterPro" id="IPR000768">
    <property type="entry name" value="ART"/>
</dbReference>
<dbReference type="EMBL" id="CAJNOG010000051">
    <property type="protein sequence ID" value="CAF0847559.1"/>
    <property type="molecule type" value="Genomic_DNA"/>
</dbReference>
<keyword evidence="3" id="KW-0964">Secreted</keyword>
<dbReference type="GO" id="GO:0090729">
    <property type="term" value="F:toxin activity"/>
    <property type="evidence" value="ECO:0007669"/>
    <property type="project" value="UniProtKB-KW"/>
</dbReference>
<comment type="subcellular location">
    <subcellularLocation>
        <location evidence="1">Secreted</location>
    </subcellularLocation>
</comment>
<dbReference type="Proteomes" id="UP000663844">
    <property type="component" value="Unassembled WGS sequence"/>
</dbReference>
<reference evidence="12" key="1">
    <citation type="submission" date="2021-02" db="EMBL/GenBank/DDBJ databases">
        <authorList>
            <person name="Nowell W R."/>
        </authorList>
    </citation>
    <scope>NUCLEOTIDE SEQUENCE</scope>
</reference>
<accession>A0A818U908</accession>
<keyword evidence="7" id="KW-0548">Nucleotidyltransferase</keyword>
<dbReference type="GO" id="GO:0016779">
    <property type="term" value="F:nucleotidyltransferase activity"/>
    <property type="evidence" value="ECO:0007669"/>
    <property type="project" value="UniProtKB-KW"/>
</dbReference>
<evidence type="ECO:0000256" key="10">
    <source>
        <dbReference type="RuleBase" id="RU361228"/>
    </source>
</evidence>
<dbReference type="GO" id="GO:0106274">
    <property type="term" value="F:NAD+-protein-arginine ADP-ribosyltransferase activity"/>
    <property type="evidence" value="ECO:0007669"/>
    <property type="project" value="UniProtKB-EC"/>
</dbReference>
<evidence type="ECO:0000256" key="2">
    <source>
        <dbReference type="ARBA" id="ARBA00009558"/>
    </source>
</evidence>
<evidence type="ECO:0000256" key="8">
    <source>
        <dbReference type="ARBA" id="ARBA00023026"/>
    </source>
</evidence>
<dbReference type="PANTHER" id="PTHR10339">
    <property type="entry name" value="ADP-RIBOSYLTRANSFERASE"/>
    <property type="match status" value="1"/>
</dbReference>
<comment type="caution">
    <text evidence="12">The sequence shown here is derived from an EMBL/GenBank/DDBJ whole genome shotgun (WGS) entry which is preliminary data.</text>
</comment>
<evidence type="ECO:0000256" key="5">
    <source>
        <dbReference type="ARBA" id="ARBA00022676"/>
    </source>
</evidence>
<name>A0A818U908_9BILA</name>
<evidence type="ECO:0000256" key="3">
    <source>
        <dbReference type="ARBA" id="ARBA00022525"/>
    </source>
</evidence>
<gene>
    <name evidence="11" type="ORF">JYZ213_LOCUS7715</name>
    <name evidence="12" type="ORF">OXD698_LOCUS11410</name>
</gene>